<dbReference type="PROSITE" id="PS00070">
    <property type="entry name" value="ALDEHYDE_DEHYDR_CYS"/>
    <property type="match status" value="1"/>
</dbReference>
<sequence length="491" mass="53413">MAQSLIDIGTIPSLMYINGQWTESVSQKTFATVEPATREMLASVPRGGQEDVDRAVQAARETFESAQWQEMRADERARKLWQVAQLIRKEKATLAKLESLDTGKPLSQAQADVEAAARYFEYYAGMADKIFGETIPVSPGILDYTVREPIGVSAHIVPWNYPLQITGRGVAAAIATGNTVVIKPAEDTPLTALYLAYLVEQAGFPPGVYNVVTGYGHEAGDALANHPDVDHITFTGSVQTGSKVMAAASRNIKPVTMELGGKSPNILFDDCDQEEALNWVVRSIVQNAGQTCSAGSRLILHRNIYDQFVEQVVRRMATLTLGIGINNPDLGPIINDKQGSRIEQLVEQGKQEGARILTGGERVLVEEAPHGFFFKPTVVEGLGPDSCLAQEEIFGPVLTVFLFEDEEEAVQLANGTPYGLVTGIWTKQIARAHRMAKKIRAGQIFINNYGAGGGVEMPFGGYKKSGFGREKGLEALRNYTQLKNVAVKIGD</sequence>
<keyword evidence="1 3" id="KW-0560">Oxidoreductase</keyword>
<comment type="similarity">
    <text evidence="3">Belongs to the aldehyde dehydrogenase family.</text>
</comment>
<dbReference type="Proteomes" id="UP001232445">
    <property type="component" value="Unassembled WGS sequence"/>
</dbReference>
<dbReference type="SUPFAM" id="SSF53720">
    <property type="entry name" value="ALDH-like"/>
    <property type="match status" value="1"/>
</dbReference>
<dbReference type="InterPro" id="IPR016163">
    <property type="entry name" value="Ald_DH_C"/>
</dbReference>
<evidence type="ECO:0000256" key="2">
    <source>
        <dbReference type="PROSITE-ProRule" id="PRU10007"/>
    </source>
</evidence>
<name>A0ABU0CQM7_9BACI</name>
<protein>
    <submittedName>
        <fullName evidence="5">Aldehyde dehydrogenase (NAD+)</fullName>
        <ecNumber evidence="5">1.2.1.3</ecNumber>
    </submittedName>
</protein>
<dbReference type="InterPro" id="IPR016162">
    <property type="entry name" value="Ald_DH_N"/>
</dbReference>
<dbReference type="RefSeq" id="WP_307337484.1">
    <property type="nucleotide sequence ID" value="NZ_JAUSUQ010000004.1"/>
</dbReference>
<feature type="domain" description="Aldehyde dehydrogenase" evidence="4">
    <location>
        <begin position="21"/>
        <end position="485"/>
    </location>
</feature>
<dbReference type="GO" id="GO:0004029">
    <property type="term" value="F:aldehyde dehydrogenase (NAD+) activity"/>
    <property type="evidence" value="ECO:0007669"/>
    <property type="project" value="UniProtKB-EC"/>
</dbReference>
<evidence type="ECO:0000259" key="4">
    <source>
        <dbReference type="Pfam" id="PF00171"/>
    </source>
</evidence>
<dbReference type="PANTHER" id="PTHR11699">
    <property type="entry name" value="ALDEHYDE DEHYDROGENASE-RELATED"/>
    <property type="match status" value="1"/>
</dbReference>
<gene>
    <name evidence="5" type="ORF">J2S00_001491</name>
</gene>
<reference evidence="5 6" key="1">
    <citation type="submission" date="2023-07" db="EMBL/GenBank/DDBJ databases">
        <title>Genomic Encyclopedia of Type Strains, Phase IV (KMG-IV): sequencing the most valuable type-strain genomes for metagenomic binning, comparative biology and taxonomic classification.</title>
        <authorList>
            <person name="Goeker M."/>
        </authorList>
    </citation>
    <scope>NUCLEOTIDE SEQUENCE [LARGE SCALE GENOMIC DNA]</scope>
    <source>
        <strain evidence="5 6">DSM 17740</strain>
    </source>
</reference>
<dbReference type="InterPro" id="IPR029510">
    <property type="entry name" value="Ald_DH_CS_GLU"/>
</dbReference>
<dbReference type="Gene3D" id="3.40.605.10">
    <property type="entry name" value="Aldehyde Dehydrogenase, Chain A, domain 1"/>
    <property type="match status" value="1"/>
</dbReference>
<keyword evidence="6" id="KW-1185">Reference proteome</keyword>
<evidence type="ECO:0000256" key="3">
    <source>
        <dbReference type="RuleBase" id="RU003345"/>
    </source>
</evidence>
<evidence type="ECO:0000313" key="5">
    <source>
        <dbReference type="EMBL" id="MDQ0338705.1"/>
    </source>
</evidence>
<dbReference type="InterPro" id="IPR015590">
    <property type="entry name" value="Aldehyde_DH_dom"/>
</dbReference>
<dbReference type="CDD" id="cd07109">
    <property type="entry name" value="ALDH_AAS00426"/>
    <property type="match status" value="1"/>
</dbReference>
<comment type="caution">
    <text evidence="5">The sequence shown here is derived from an EMBL/GenBank/DDBJ whole genome shotgun (WGS) entry which is preliminary data.</text>
</comment>
<dbReference type="InterPro" id="IPR016161">
    <property type="entry name" value="Ald_DH/histidinol_DH"/>
</dbReference>
<dbReference type="PROSITE" id="PS00687">
    <property type="entry name" value="ALDEHYDE_DEHYDR_GLU"/>
    <property type="match status" value="1"/>
</dbReference>
<dbReference type="EC" id="1.2.1.3" evidence="5"/>
<dbReference type="Pfam" id="PF00171">
    <property type="entry name" value="Aldedh"/>
    <property type="match status" value="1"/>
</dbReference>
<evidence type="ECO:0000313" key="6">
    <source>
        <dbReference type="Proteomes" id="UP001232445"/>
    </source>
</evidence>
<dbReference type="Gene3D" id="3.40.309.10">
    <property type="entry name" value="Aldehyde Dehydrogenase, Chain A, domain 2"/>
    <property type="match status" value="1"/>
</dbReference>
<feature type="active site" evidence="2">
    <location>
        <position position="258"/>
    </location>
</feature>
<accession>A0ABU0CQM7</accession>
<organism evidence="5 6">
    <name type="scientific">Caldalkalibacillus uzonensis</name>
    <dbReference type="NCBI Taxonomy" id="353224"/>
    <lineage>
        <taxon>Bacteria</taxon>
        <taxon>Bacillati</taxon>
        <taxon>Bacillota</taxon>
        <taxon>Bacilli</taxon>
        <taxon>Bacillales</taxon>
        <taxon>Bacillaceae</taxon>
        <taxon>Caldalkalibacillus</taxon>
    </lineage>
</organism>
<evidence type="ECO:0000256" key="1">
    <source>
        <dbReference type="ARBA" id="ARBA00023002"/>
    </source>
</evidence>
<dbReference type="EMBL" id="JAUSUQ010000004">
    <property type="protein sequence ID" value="MDQ0338705.1"/>
    <property type="molecule type" value="Genomic_DNA"/>
</dbReference>
<proteinExistence type="inferred from homology"/>
<dbReference type="InterPro" id="IPR016160">
    <property type="entry name" value="Ald_DH_CS_CYS"/>
</dbReference>